<proteinExistence type="predicted"/>
<comment type="caution">
    <text evidence="2">The sequence shown here is derived from an EMBL/GenBank/DDBJ whole genome shotgun (WGS) entry which is preliminary data.</text>
</comment>
<sequence>MAHLTGVSKDSWFPPDWQDDERMAFLFSAFKENREVDSSDWDGKLDFWRPLILEHCRRQGGVCVSLQELNQSFKRKGAVPLGLSTKESDLAASVDSGWFSWAVGLLVARPLRWTVSALLGSSRVPPEESYVLIALVKLRLLSAHICPDEGSFCSALLQLQREKHVTVSLHEGEK</sequence>
<evidence type="ECO:0000259" key="1">
    <source>
        <dbReference type="Pfam" id="PF25239"/>
    </source>
</evidence>
<feature type="domain" description="CHMP7 winged helix" evidence="1">
    <location>
        <begin position="132"/>
        <end position="174"/>
    </location>
</feature>
<dbReference type="OrthoDB" id="10250120at2759"/>
<dbReference type="Pfam" id="PF25239">
    <property type="entry name" value="WHD_CHMP7"/>
    <property type="match status" value="1"/>
</dbReference>
<dbReference type="AlphaFoldDB" id="A0A553P974"/>
<gene>
    <name evidence="2" type="ORF">DNTS_033176</name>
</gene>
<dbReference type="STRING" id="623744.A0A553P974"/>
<name>A0A553P974_9TELE</name>
<evidence type="ECO:0000313" key="2">
    <source>
        <dbReference type="EMBL" id="TRY74223.1"/>
    </source>
</evidence>
<keyword evidence="3" id="KW-1185">Reference proteome</keyword>
<dbReference type="Pfam" id="PF25880">
    <property type="entry name" value="WHD_CHMP7_1st"/>
    <property type="match status" value="1"/>
</dbReference>
<dbReference type="InterPro" id="IPR057471">
    <property type="entry name" value="CHMP7_WHD"/>
</dbReference>
<organism evidence="2 3">
    <name type="scientific">Danionella cerebrum</name>
    <dbReference type="NCBI Taxonomy" id="2873325"/>
    <lineage>
        <taxon>Eukaryota</taxon>
        <taxon>Metazoa</taxon>
        <taxon>Chordata</taxon>
        <taxon>Craniata</taxon>
        <taxon>Vertebrata</taxon>
        <taxon>Euteleostomi</taxon>
        <taxon>Actinopterygii</taxon>
        <taxon>Neopterygii</taxon>
        <taxon>Teleostei</taxon>
        <taxon>Ostariophysi</taxon>
        <taxon>Cypriniformes</taxon>
        <taxon>Danionidae</taxon>
        <taxon>Danioninae</taxon>
        <taxon>Danionella</taxon>
    </lineage>
</organism>
<protein>
    <recommendedName>
        <fullName evidence="1">CHMP7 winged helix domain-containing protein</fullName>
    </recommendedName>
</protein>
<dbReference type="EMBL" id="SRMA01026722">
    <property type="protein sequence ID" value="TRY74223.1"/>
    <property type="molecule type" value="Genomic_DNA"/>
</dbReference>
<accession>A0A553P974</accession>
<dbReference type="Proteomes" id="UP000316079">
    <property type="component" value="Unassembled WGS sequence"/>
</dbReference>
<reference evidence="2 3" key="1">
    <citation type="journal article" date="2019" name="Sci. Data">
        <title>Hybrid genome assembly and annotation of Danionella translucida.</title>
        <authorList>
            <person name="Kadobianskyi M."/>
            <person name="Schulze L."/>
            <person name="Schuelke M."/>
            <person name="Judkewitz B."/>
        </authorList>
    </citation>
    <scope>NUCLEOTIDE SEQUENCE [LARGE SCALE GENOMIC DNA]</scope>
    <source>
        <strain evidence="2 3">Bolton</strain>
    </source>
</reference>
<evidence type="ECO:0000313" key="3">
    <source>
        <dbReference type="Proteomes" id="UP000316079"/>
    </source>
</evidence>
<feature type="non-terminal residue" evidence="2">
    <location>
        <position position="174"/>
    </location>
</feature>